<name>X0V122_9ZZZZ</name>
<sequence length="54" mass="6106">HPDEREQRVDAPESATSPQTREKPPTIPIREGLRERNLWIIAIVCGFSFMATSA</sequence>
<reference evidence="2" key="1">
    <citation type="journal article" date="2014" name="Front. Microbiol.">
        <title>High frequency of phylogenetically diverse reductive dehalogenase-homologous genes in deep subseafloor sedimentary metagenomes.</title>
        <authorList>
            <person name="Kawai M."/>
            <person name="Futagami T."/>
            <person name="Toyoda A."/>
            <person name="Takaki Y."/>
            <person name="Nishi S."/>
            <person name="Hori S."/>
            <person name="Arai W."/>
            <person name="Tsubouchi T."/>
            <person name="Morono Y."/>
            <person name="Uchiyama I."/>
            <person name="Ito T."/>
            <person name="Fujiyama A."/>
            <person name="Inagaki F."/>
            <person name="Takami H."/>
        </authorList>
    </citation>
    <scope>NUCLEOTIDE SEQUENCE</scope>
    <source>
        <strain evidence="2">Expedition CK06-06</strain>
    </source>
</reference>
<dbReference type="AlphaFoldDB" id="X0V122"/>
<gene>
    <name evidence="2" type="ORF">S01H1_24418</name>
</gene>
<proteinExistence type="predicted"/>
<comment type="caution">
    <text evidence="2">The sequence shown here is derived from an EMBL/GenBank/DDBJ whole genome shotgun (WGS) entry which is preliminary data.</text>
</comment>
<feature type="compositionally biased region" description="Basic and acidic residues" evidence="1">
    <location>
        <begin position="1"/>
        <end position="11"/>
    </location>
</feature>
<organism evidence="2">
    <name type="scientific">marine sediment metagenome</name>
    <dbReference type="NCBI Taxonomy" id="412755"/>
    <lineage>
        <taxon>unclassified sequences</taxon>
        <taxon>metagenomes</taxon>
        <taxon>ecological metagenomes</taxon>
    </lineage>
</organism>
<accession>X0V122</accession>
<feature type="non-terminal residue" evidence="2">
    <location>
        <position position="54"/>
    </location>
</feature>
<evidence type="ECO:0000256" key="1">
    <source>
        <dbReference type="SAM" id="MobiDB-lite"/>
    </source>
</evidence>
<dbReference type="EMBL" id="BARS01014533">
    <property type="protein sequence ID" value="GAF94345.1"/>
    <property type="molecule type" value="Genomic_DNA"/>
</dbReference>
<feature type="non-terminal residue" evidence="2">
    <location>
        <position position="1"/>
    </location>
</feature>
<protein>
    <submittedName>
        <fullName evidence="2">Uncharacterized protein</fullName>
    </submittedName>
</protein>
<evidence type="ECO:0000313" key="2">
    <source>
        <dbReference type="EMBL" id="GAF94345.1"/>
    </source>
</evidence>
<feature type="region of interest" description="Disordered" evidence="1">
    <location>
        <begin position="1"/>
        <end position="29"/>
    </location>
</feature>